<reference evidence="2 3" key="1">
    <citation type="submission" date="2017-11" db="EMBL/GenBank/DDBJ databases">
        <title>De novo assembly and phasing of dikaryotic genomes from two isolates of Puccinia coronata f. sp. avenae, the causal agent of oat crown rust.</title>
        <authorList>
            <person name="Miller M.E."/>
            <person name="Zhang Y."/>
            <person name="Omidvar V."/>
            <person name="Sperschneider J."/>
            <person name="Schwessinger B."/>
            <person name="Raley C."/>
            <person name="Palmer J.M."/>
            <person name="Garnica D."/>
            <person name="Upadhyaya N."/>
            <person name="Rathjen J."/>
            <person name="Taylor J.M."/>
            <person name="Park R.F."/>
            <person name="Dodds P.N."/>
            <person name="Hirsch C.D."/>
            <person name="Kianian S.F."/>
            <person name="Figueroa M."/>
        </authorList>
    </citation>
    <scope>NUCLEOTIDE SEQUENCE [LARGE SCALE GENOMIC DNA]</scope>
    <source>
        <strain evidence="2">12NC29</strain>
    </source>
</reference>
<dbReference type="Proteomes" id="UP000235388">
    <property type="component" value="Unassembled WGS sequence"/>
</dbReference>
<accession>A0A2N5W0S1</accession>
<name>A0A2N5W0S1_9BASI</name>
<comment type="caution">
    <text evidence="2">The sequence shown here is derived from an EMBL/GenBank/DDBJ whole genome shotgun (WGS) entry which is preliminary data.</text>
</comment>
<proteinExistence type="predicted"/>
<dbReference type="AlphaFoldDB" id="A0A2N5W0S1"/>
<organism evidence="2 3">
    <name type="scientific">Puccinia coronata f. sp. avenae</name>
    <dbReference type="NCBI Taxonomy" id="200324"/>
    <lineage>
        <taxon>Eukaryota</taxon>
        <taxon>Fungi</taxon>
        <taxon>Dikarya</taxon>
        <taxon>Basidiomycota</taxon>
        <taxon>Pucciniomycotina</taxon>
        <taxon>Pucciniomycetes</taxon>
        <taxon>Pucciniales</taxon>
        <taxon>Pucciniaceae</taxon>
        <taxon>Puccinia</taxon>
    </lineage>
</organism>
<evidence type="ECO:0000313" key="3">
    <source>
        <dbReference type="Proteomes" id="UP000235388"/>
    </source>
</evidence>
<protein>
    <submittedName>
        <fullName evidence="2">Uncharacterized protein</fullName>
    </submittedName>
</protein>
<evidence type="ECO:0000313" key="2">
    <source>
        <dbReference type="EMBL" id="PLW55858.1"/>
    </source>
</evidence>
<gene>
    <name evidence="2" type="ORF">PCANC_02224</name>
</gene>
<keyword evidence="3" id="KW-1185">Reference proteome</keyword>
<sequence length="139" mass="15167">MDLTQTRGPWAQAFRVVPGLKRSARSLGSSVPHGPWAQAFRARGLCVLPSEEDIHTYAVGQPVQSVPAYFGGILRRSAPSRAACWTGFVTPPRKIHPYPAAQSLPARQGKIFLGPAWRNPPRQAGYTTRPPTKGSLVRN</sequence>
<feature type="region of interest" description="Disordered" evidence="1">
    <location>
        <begin position="115"/>
        <end position="139"/>
    </location>
</feature>
<evidence type="ECO:0000256" key="1">
    <source>
        <dbReference type="SAM" id="MobiDB-lite"/>
    </source>
</evidence>
<dbReference type="EMBL" id="PGCJ01000027">
    <property type="protein sequence ID" value="PLW55858.1"/>
    <property type="molecule type" value="Genomic_DNA"/>
</dbReference>